<keyword evidence="2" id="KW-1185">Reference proteome</keyword>
<accession>A0ABN8LCF4</accession>
<evidence type="ECO:0000313" key="1">
    <source>
        <dbReference type="EMBL" id="CAH3014618.1"/>
    </source>
</evidence>
<gene>
    <name evidence="1" type="ORF">PEVE_00003380</name>
</gene>
<dbReference type="PANTHER" id="PTHR46704:SF1">
    <property type="entry name" value="TELOMERE LENGTH REGULATION PROTEIN TEL2 HOMOLOG"/>
    <property type="match status" value="1"/>
</dbReference>
<name>A0ABN8LCF4_9CNID</name>
<organism evidence="1 2">
    <name type="scientific">Porites evermanni</name>
    <dbReference type="NCBI Taxonomy" id="104178"/>
    <lineage>
        <taxon>Eukaryota</taxon>
        <taxon>Metazoa</taxon>
        <taxon>Cnidaria</taxon>
        <taxon>Anthozoa</taxon>
        <taxon>Hexacorallia</taxon>
        <taxon>Scleractinia</taxon>
        <taxon>Fungiina</taxon>
        <taxon>Poritidae</taxon>
        <taxon>Porites</taxon>
    </lineage>
</organism>
<reference evidence="1 2" key="1">
    <citation type="submission" date="2022-05" db="EMBL/GenBank/DDBJ databases">
        <authorList>
            <consortium name="Genoscope - CEA"/>
            <person name="William W."/>
        </authorList>
    </citation>
    <scope>NUCLEOTIDE SEQUENCE [LARGE SCALE GENOMIC DNA]</scope>
</reference>
<dbReference type="Proteomes" id="UP001159427">
    <property type="component" value="Unassembled WGS sequence"/>
</dbReference>
<dbReference type="PANTHER" id="PTHR46704">
    <property type="entry name" value="CXC DOMAIN-CONTAINING PROTEIN-RELATED"/>
    <property type="match status" value="1"/>
</dbReference>
<protein>
    <recommendedName>
        <fullName evidence="3">Tesmin/TSO1-like CXC domain-containing protein</fullName>
    </recommendedName>
</protein>
<sequence length="152" mass="16952">VFSLYPTTKKTPSSLDELRYLLFCQKRQKSEALPPTSDSFIQHLKRANYQVLVWRKSLVGNQDLPEPQCSGWKEEDGVLCPILMTSNPAPESIIELTTCNCKKSLCRSTCSCANNGLCCTEACFCMAEPGSCLNPHSNTYQDSDSEEEDDTP</sequence>
<feature type="non-terminal residue" evidence="1">
    <location>
        <position position="1"/>
    </location>
</feature>
<dbReference type="EMBL" id="CALNXI010000012">
    <property type="protein sequence ID" value="CAH3014618.1"/>
    <property type="molecule type" value="Genomic_DNA"/>
</dbReference>
<evidence type="ECO:0008006" key="3">
    <source>
        <dbReference type="Google" id="ProtNLM"/>
    </source>
</evidence>
<evidence type="ECO:0000313" key="2">
    <source>
        <dbReference type="Proteomes" id="UP001159427"/>
    </source>
</evidence>
<proteinExistence type="predicted"/>
<comment type="caution">
    <text evidence="1">The sequence shown here is derived from an EMBL/GenBank/DDBJ whole genome shotgun (WGS) entry which is preliminary data.</text>
</comment>